<organism evidence="2 3">
    <name type="scientific">Ditylenchus destructor</name>
    <dbReference type="NCBI Taxonomy" id="166010"/>
    <lineage>
        <taxon>Eukaryota</taxon>
        <taxon>Metazoa</taxon>
        <taxon>Ecdysozoa</taxon>
        <taxon>Nematoda</taxon>
        <taxon>Chromadorea</taxon>
        <taxon>Rhabditida</taxon>
        <taxon>Tylenchina</taxon>
        <taxon>Tylenchomorpha</taxon>
        <taxon>Sphaerularioidea</taxon>
        <taxon>Anguinidae</taxon>
        <taxon>Anguininae</taxon>
        <taxon>Ditylenchus</taxon>
    </lineage>
</organism>
<gene>
    <name evidence="2" type="ORF">DdX_20755</name>
</gene>
<feature type="compositionally biased region" description="Low complexity" evidence="1">
    <location>
        <begin position="76"/>
        <end position="86"/>
    </location>
</feature>
<evidence type="ECO:0000313" key="3">
    <source>
        <dbReference type="Proteomes" id="UP001201812"/>
    </source>
</evidence>
<comment type="caution">
    <text evidence="2">The sequence shown here is derived from an EMBL/GenBank/DDBJ whole genome shotgun (WGS) entry which is preliminary data.</text>
</comment>
<accession>A0AAD4MGR8</accession>
<feature type="compositionally biased region" description="Basic residues" evidence="1">
    <location>
        <begin position="66"/>
        <end position="75"/>
    </location>
</feature>
<dbReference type="AlphaFoldDB" id="A0AAD4MGR8"/>
<dbReference type="EMBL" id="JAKKPZ010000654">
    <property type="protein sequence ID" value="KAI1693262.1"/>
    <property type="molecule type" value="Genomic_DNA"/>
</dbReference>
<name>A0AAD4MGR8_9BILA</name>
<keyword evidence="3" id="KW-1185">Reference proteome</keyword>
<evidence type="ECO:0000313" key="2">
    <source>
        <dbReference type="EMBL" id="KAI1693262.1"/>
    </source>
</evidence>
<feature type="compositionally biased region" description="Polar residues" evidence="1">
    <location>
        <begin position="113"/>
        <end position="122"/>
    </location>
</feature>
<reference evidence="2" key="1">
    <citation type="submission" date="2022-01" db="EMBL/GenBank/DDBJ databases">
        <title>Genome Sequence Resource for Two Populations of Ditylenchus destructor, the Migratory Endoparasitic Phytonematode.</title>
        <authorList>
            <person name="Zhang H."/>
            <person name="Lin R."/>
            <person name="Xie B."/>
        </authorList>
    </citation>
    <scope>NUCLEOTIDE SEQUENCE</scope>
    <source>
        <strain evidence="2">BazhouSP</strain>
    </source>
</reference>
<protein>
    <submittedName>
        <fullName evidence="2">Uncharacterized protein</fullName>
    </submittedName>
</protein>
<evidence type="ECO:0000256" key="1">
    <source>
        <dbReference type="SAM" id="MobiDB-lite"/>
    </source>
</evidence>
<proteinExistence type="predicted"/>
<feature type="compositionally biased region" description="Low complexity" evidence="1">
    <location>
        <begin position="29"/>
        <end position="44"/>
    </location>
</feature>
<sequence length="122" mass="12893">MPVPITPQSVAGPLPEDNADAQTVVGEQSPSLRSKSRSMTSSDSQTILPVPPPGQPRSPSMSPSRASRHTGRSHTSRSLSSSASSSESRKTKNSYHSFSALPPGEQYKLKVQNGGSIYSQQG</sequence>
<dbReference type="Proteomes" id="UP001201812">
    <property type="component" value="Unassembled WGS sequence"/>
</dbReference>
<feature type="region of interest" description="Disordered" evidence="1">
    <location>
        <begin position="1"/>
        <end position="122"/>
    </location>
</feature>